<gene>
    <name evidence="2" type="ORF">B0T24DRAFT_638758</name>
</gene>
<feature type="non-terminal residue" evidence="2">
    <location>
        <position position="1"/>
    </location>
</feature>
<keyword evidence="3" id="KW-1185">Reference proteome</keyword>
<comment type="caution">
    <text evidence="2">The sequence shown here is derived from an EMBL/GenBank/DDBJ whole genome shotgun (WGS) entry which is preliminary data.</text>
</comment>
<proteinExistence type="predicted"/>
<reference evidence="2" key="1">
    <citation type="journal article" date="2023" name="Mol. Phylogenet. Evol.">
        <title>Genome-scale phylogeny and comparative genomics of the fungal order Sordariales.</title>
        <authorList>
            <person name="Hensen N."/>
            <person name="Bonometti L."/>
            <person name="Westerberg I."/>
            <person name="Brannstrom I.O."/>
            <person name="Guillou S."/>
            <person name="Cros-Aarteil S."/>
            <person name="Calhoun S."/>
            <person name="Haridas S."/>
            <person name="Kuo A."/>
            <person name="Mondo S."/>
            <person name="Pangilinan J."/>
            <person name="Riley R."/>
            <person name="LaButti K."/>
            <person name="Andreopoulos B."/>
            <person name="Lipzen A."/>
            <person name="Chen C."/>
            <person name="Yan M."/>
            <person name="Daum C."/>
            <person name="Ng V."/>
            <person name="Clum A."/>
            <person name="Steindorff A."/>
            <person name="Ohm R.A."/>
            <person name="Martin F."/>
            <person name="Silar P."/>
            <person name="Natvig D.O."/>
            <person name="Lalanne C."/>
            <person name="Gautier V."/>
            <person name="Ament-Velasquez S.L."/>
            <person name="Kruys A."/>
            <person name="Hutchinson M.I."/>
            <person name="Powell A.J."/>
            <person name="Barry K."/>
            <person name="Miller A.N."/>
            <person name="Grigoriev I.V."/>
            <person name="Debuchy R."/>
            <person name="Gladieux P."/>
            <person name="Hiltunen Thoren M."/>
            <person name="Johannesson H."/>
        </authorList>
    </citation>
    <scope>NUCLEOTIDE SEQUENCE</scope>
    <source>
        <strain evidence="2">CBS 958.72</strain>
    </source>
</reference>
<dbReference type="Proteomes" id="UP001287356">
    <property type="component" value="Unassembled WGS sequence"/>
</dbReference>
<reference evidence="2" key="2">
    <citation type="submission" date="2023-06" db="EMBL/GenBank/DDBJ databases">
        <authorList>
            <consortium name="Lawrence Berkeley National Laboratory"/>
            <person name="Haridas S."/>
            <person name="Hensen N."/>
            <person name="Bonometti L."/>
            <person name="Westerberg I."/>
            <person name="Brannstrom I.O."/>
            <person name="Guillou S."/>
            <person name="Cros-Aarteil S."/>
            <person name="Calhoun S."/>
            <person name="Kuo A."/>
            <person name="Mondo S."/>
            <person name="Pangilinan J."/>
            <person name="Riley R."/>
            <person name="Labutti K."/>
            <person name="Andreopoulos B."/>
            <person name="Lipzen A."/>
            <person name="Chen C."/>
            <person name="Yanf M."/>
            <person name="Daum C."/>
            <person name="Ng V."/>
            <person name="Clum A."/>
            <person name="Steindorff A."/>
            <person name="Ohm R."/>
            <person name="Martin F."/>
            <person name="Silar P."/>
            <person name="Natvig D."/>
            <person name="Lalanne C."/>
            <person name="Gautier V."/>
            <person name="Ament-Velasquez S.L."/>
            <person name="Kruys A."/>
            <person name="Hutchinson M.I."/>
            <person name="Powell A.J."/>
            <person name="Barry K."/>
            <person name="Miller A.N."/>
            <person name="Grigoriev I.V."/>
            <person name="Debuchy R."/>
            <person name="Gladieux P."/>
            <person name="Thoren M.H."/>
            <person name="Johannesson H."/>
        </authorList>
    </citation>
    <scope>NUCLEOTIDE SEQUENCE</scope>
    <source>
        <strain evidence="2">CBS 958.72</strain>
    </source>
</reference>
<organism evidence="2 3">
    <name type="scientific">Lasiosphaeria ovina</name>
    <dbReference type="NCBI Taxonomy" id="92902"/>
    <lineage>
        <taxon>Eukaryota</taxon>
        <taxon>Fungi</taxon>
        <taxon>Dikarya</taxon>
        <taxon>Ascomycota</taxon>
        <taxon>Pezizomycotina</taxon>
        <taxon>Sordariomycetes</taxon>
        <taxon>Sordariomycetidae</taxon>
        <taxon>Sordariales</taxon>
        <taxon>Lasiosphaeriaceae</taxon>
        <taxon>Lasiosphaeria</taxon>
    </lineage>
</organism>
<sequence length="248" mass="26480">VSPVSLNMPPVASSSPSSPQNGLPDTEMAGLSSRSEESTGEFMGELTGDSTRLNKSLKSSRRYCMQAVAIASAHPSVLIVRISGGSFAFALEQSGGTSAPTTTFGLGLLAWPSSSIRNLRSSSTSSRAPISYDEYAMPSAGFSASHFLYGSGTRDRSGSVTTGGSRLGYTMTHDNRSAASQQQRRRRGLSRRLRGSTAERKHDNRGQEAAEPVQPQVVVQDSASRAVIVYNNDHDDDNDNGRHHQQSV</sequence>
<accession>A0AAE0JV74</accession>
<dbReference type="AlphaFoldDB" id="A0AAE0JV74"/>
<feature type="region of interest" description="Disordered" evidence="1">
    <location>
        <begin position="153"/>
        <end position="217"/>
    </location>
</feature>
<evidence type="ECO:0000313" key="3">
    <source>
        <dbReference type="Proteomes" id="UP001287356"/>
    </source>
</evidence>
<evidence type="ECO:0000313" key="2">
    <source>
        <dbReference type="EMBL" id="KAK3364939.1"/>
    </source>
</evidence>
<protein>
    <submittedName>
        <fullName evidence="2">Uncharacterized protein</fullName>
    </submittedName>
</protein>
<evidence type="ECO:0000256" key="1">
    <source>
        <dbReference type="SAM" id="MobiDB-lite"/>
    </source>
</evidence>
<feature type="region of interest" description="Disordered" evidence="1">
    <location>
        <begin position="1"/>
        <end position="49"/>
    </location>
</feature>
<dbReference type="EMBL" id="JAULSN010000009">
    <property type="protein sequence ID" value="KAK3364939.1"/>
    <property type="molecule type" value="Genomic_DNA"/>
</dbReference>
<name>A0AAE0JV74_9PEZI</name>
<feature type="compositionally biased region" description="Basic residues" evidence="1">
    <location>
        <begin position="183"/>
        <end position="194"/>
    </location>
</feature>
<feature type="compositionally biased region" description="Basic and acidic residues" evidence="1">
    <location>
        <begin position="197"/>
        <end position="208"/>
    </location>
</feature>
<feature type="compositionally biased region" description="Low complexity" evidence="1">
    <location>
        <begin position="9"/>
        <end position="19"/>
    </location>
</feature>